<organism evidence="2">
    <name type="scientific">Fagus sylvatica</name>
    <name type="common">Beechnut</name>
    <dbReference type="NCBI Taxonomy" id="28930"/>
    <lineage>
        <taxon>Eukaryota</taxon>
        <taxon>Viridiplantae</taxon>
        <taxon>Streptophyta</taxon>
        <taxon>Embryophyta</taxon>
        <taxon>Tracheophyta</taxon>
        <taxon>Spermatophyta</taxon>
        <taxon>Magnoliopsida</taxon>
        <taxon>eudicotyledons</taxon>
        <taxon>Gunneridae</taxon>
        <taxon>Pentapetalae</taxon>
        <taxon>rosids</taxon>
        <taxon>fabids</taxon>
        <taxon>Fagales</taxon>
        <taxon>Fagaceae</taxon>
        <taxon>Fagus</taxon>
    </lineage>
</organism>
<feature type="compositionally biased region" description="Basic and acidic residues" evidence="1">
    <location>
        <begin position="44"/>
        <end position="60"/>
    </location>
</feature>
<dbReference type="AlphaFoldDB" id="A0A2N9FC33"/>
<proteinExistence type="predicted"/>
<name>A0A2N9FC33_FAGSY</name>
<evidence type="ECO:0000313" key="2">
    <source>
        <dbReference type="EMBL" id="SPC84344.1"/>
    </source>
</evidence>
<gene>
    <name evidence="2" type="ORF">FSB_LOCUS12226</name>
</gene>
<protein>
    <submittedName>
        <fullName evidence="2">Uncharacterized protein</fullName>
    </submittedName>
</protein>
<reference evidence="2" key="1">
    <citation type="submission" date="2018-02" db="EMBL/GenBank/DDBJ databases">
        <authorList>
            <person name="Cohen D.B."/>
            <person name="Kent A.D."/>
        </authorList>
    </citation>
    <scope>NUCLEOTIDE SEQUENCE</scope>
</reference>
<evidence type="ECO:0000256" key="1">
    <source>
        <dbReference type="SAM" id="MobiDB-lite"/>
    </source>
</evidence>
<dbReference type="EMBL" id="OIVN01000702">
    <property type="protein sequence ID" value="SPC84344.1"/>
    <property type="molecule type" value="Genomic_DNA"/>
</dbReference>
<accession>A0A2N9FC33</accession>
<sequence length="122" mass="13898">MNDLVFVMCNLNLINKPTKKATGTTQVSLEDISSDDEWIATEESPNKPNEEWPSVFHRDAQEEDENGDKDKEIHNLSDCELENEVRDFDDLPMDDLDGSNDIYGEGLPLEDNIHQINDDLGF</sequence>
<feature type="region of interest" description="Disordered" evidence="1">
    <location>
        <begin position="25"/>
        <end position="73"/>
    </location>
</feature>